<comment type="caution">
    <text evidence="5">The sequence shown here is derived from an EMBL/GenBank/DDBJ whole genome shotgun (WGS) entry which is preliminary data.</text>
</comment>
<dbReference type="InterPro" id="IPR002110">
    <property type="entry name" value="Ankyrin_rpt"/>
</dbReference>
<feature type="signal peptide" evidence="4">
    <location>
        <begin position="1"/>
        <end position="21"/>
    </location>
</feature>
<dbReference type="PANTHER" id="PTHR24171:SF8">
    <property type="entry name" value="BRCA1-ASSOCIATED RING DOMAIN PROTEIN 1"/>
    <property type="match status" value="1"/>
</dbReference>
<evidence type="ECO:0000256" key="1">
    <source>
        <dbReference type="ARBA" id="ARBA00022737"/>
    </source>
</evidence>
<evidence type="ECO:0000313" key="5">
    <source>
        <dbReference type="EMBL" id="MYM39442.1"/>
    </source>
</evidence>
<dbReference type="Proteomes" id="UP000478090">
    <property type="component" value="Unassembled WGS sequence"/>
</dbReference>
<keyword evidence="6" id="KW-1185">Reference proteome</keyword>
<evidence type="ECO:0008006" key="7">
    <source>
        <dbReference type="Google" id="ProtNLM"/>
    </source>
</evidence>
<evidence type="ECO:0000313" key="6">
    <source>
        <dbReference type="Proteomes" id="UP000478090"/>
    </source>
</evidence>
<dbReference type="InterPro" id="IPR036770">
    <property type="entry name" value="Ankyrin_rpt-contain_sf"/>
</dbReference>
<name>A0ABW9VL61_9BURK</name>
<dbReference type="EMBL" id="WWCM01000005">
    <property type="protein sequence ID" value="MYM39442.1"/>
    <property type="molecule type" value="Genomic_DNA"/>
</dbReference>
<sequence length="235" mass="24929">MKFFRLLCGLLLMLLTAHISAQPSVSEQLNRAIKNTDVDAVRALLKSGAPVTALDNSGFPPLVTAVIVSSNNDNISEGLKVIRLLLDAGADIEQQGMVGNSPLLVACNFGYHLEIVTLLLDRGAKVNARGYNGTFPLYQAVRKNHPAIVNVLVEHGADVKAGNADGETPLHYAALNGMESTVGLLLANGADINARDNEGKTPLSWAMGKTPTSFLSTGSPLPEMIDMLKKRGGTE</sequence>
<dbReference type="SMART" id="SM00248">
    <property type="entry name" value="ANK"/>
    <property type="match status" value="5"/>
</dbReference>
<dbReference type="PROSITE" id="PS50088">
    <property type="entry name" value="ANK_REPEAT"/>
    <property type="match status" value="3"/>
</dbReference>
<keyword evidence="2 3" id="KW-0040">ANK repeat</keyword>
<dbReference type="SUPFAM" id="SSF48403">
    <property type="entry name" value="Ankyrin repeat"/>
    <property type="match status" value="1"/>
</dbReference>
<dbReference type="Pfam" id="PF00023">
    <property type="entry name" value="Ank"/>
    <property type="match status" value="1"/>
</dbReference>
<feature type="repeat" description="ANK" evidence="3">
    <location>
        <begin position="98"/>
        <end position="131"/>
    </location>
</feature>
<feature type="repeat" description="ANK" evidence="3">
    <location>
        <begin position="132"/>
        <end position="164"/>
    </location>
</feature>
<protein>
    <recommendedName>
        <fullName evidence="7">Ankyrin repeat domain-containing protein</fullName>
    </recommendedName>
</protein>
<dbReference type="Pfam" id="PF12796">
    <property type="entry name" value="Ank_2"/>
    <property type="match status" value="1"/>
</dbReference>
<evidence type="ECO:0000256" key="4">
    <source>
        <dbReference type="SAM" id="SignalP"/>
    </source>
</evidence>
<reference evidence="5 6" key="1">
    <citation type="submission" date="2019-12" db="EMBL/GenBank/DDBJ databases">
        <title>Novel species isolated from a subtropical stream in China.</title>
        <authorList>
            <person name="Lu H."/>
        </authorList>
    </citation>
    <scope>NUCLEOTIDE SEQUENCE [LARGE SCALE GENOMIC DNA]</scope>
    <source>
        <strain evidence="5 6">CY13W</strain>
    </source>
</reference>
<dbReference type="PANTHER" id="PTHR24171">
    <property type="entry name" value="ANKYRIN REPEAT DOMAIN-CONTAINING PROTEIN 39-RELATED"/>
    <property type="match status" value="1"/>
</dbReference>
<feature type="chain" id="PRO_5045696058" description="Ankyrin repeat domain-containing protein" evidence="4">
    <location>
        <begin position="22"/>
        <end position="235"/>
    </location>
</feature>
<accession>A0ABW9VL61</accession>
<dbReference type="Gene3D" id="1.25.40.20">
    <property type="entry name" value="Ankyrin repeat-containing domain"/>
    <property type="match status" value="2"/>
</dbReference>
<dbReference type="RefSeq" id="WP_161038829.1">
    <property type="nucleotide sequence ID" value="NZ_WWCM01000005.1"/>
</dbReference>
<dbReference type="PROSITE" id="PS50297">
    <property type="entry name" value="ANK_REP_REGION"/>
    <property type="match status" value="3"/>
</dbReference>
<keyword evidence="4" id="KW-0732">Signal</keyword>
<proteinExistence type="predicted"/>
<gene>
    <name evidence="5" type="ORF">GTP27_08870</name>
</gene>
<evidence type="ECO:0000256" key="3">
    <source>
        <dbReference type="PROSITE-ProRule" id="PRU00023"/>
    </source>
</evidence>
<feature type="repeat" description="ANK" evidence="3">
    <location>
        <begin position="165"/>
        <end position="197"/>
    </location>
</feature>
<evidence type="ECO:0000256" key="2">
    <source>
        <dbReference type="ARBA" id="ARBA00023043"/>
    </source>
</evidence>
<organism evidence="5 6">
    <name type="scientific">Duganella qianjiadongensis</name>
    <dbReference type="NCBI Taxonomy" id="2692176"/>
    <lineage>
        <taxon>Bacteria</taxon>
        <taxon>Pseudomonadati</taxon>
        <taxon>Pseudomonadota</taxon>
        <taxon>Betaproteobacteria</taxon>
        <taxon>Burkholderiales</taxon>
        <taxon>Oxalobacteraceae</taxon>
        <taxon>Telluria group</taxon>
        <taxon>Duganella</taxon>
    </lineage>
</organism>
<keyword evidence="1" id="KW-0677">Repeat</keyword>